<proteinExistence type="predicted"/>
<sequence length="156" mass="17424">MRSRNATKREPSDIVKLAGRTLSTPYEKETSDKLSNWLQWTIVNTEFHNPNSIQIRLPRFGIGKFRNFEQRLQVQRIHLASPAPPPPPPPAPPQPVAFRTDPLKLRLAVDIVQPSSLTVVRVSSKSAVCPAPKAIPSTPYIPKSLPPCSLCFRQLS</sequence>
<gene>
    <name evidence="2" type="ORF">CYLTODRAFT_495420</name>
</gene>
<dbReference type="Proteomes" id="UP000054007">
    <property type="component" value="Unassembled WGS sequence"/>
</dbReference>
<keyword evidence="3" id="KW-1185">Reference proteome</keyword>
<evidence type="ECO:0000256" key="1">
    <source>
        <dbReference type="SAM" id="MobiDB-lite"/>
    </source>
</evidence>
<organism evidence="2 3">
    <name type="scientific">Cylindrobasidium torrendii FP15055 ss-10</name>
    <dbReference type="NCBI Taxonomy" id="1314674"/>
    <lineage>
        <taxon>Eukaryota</taxon>
        <taxon>Fungi</taxon>
        <taxon>Dikarya</taxon>
        <taxon>Basidiomycota</taxon>
        <taxon>Agaricomycotina</taxon>
        <taxon>Agaricomycetes</taxon>
        <taxon>Agaricomycetidae</taxon>
        <taxon>Agaricales</taxon>
        <taxon>Marasmiineae</taxon>
        <taxon>Physalacriaceae</taxon>
        <taxon>Cylindrobasidium</taxon>
    </lineage>
</organism>
<evidence type="ECO:0000313" key="3">
    <source>
        <dbReference type="Proteomes" id="UP000054007"/>
    </source>
</evidence>
<feature type="compositionally biased region" description="Pro residues" evidence="1">
    <location>
        <begin position="82"/>
        <end position="95"/>
    </location>
</feature>
<dbReference type="AlphaFoldDB" id="A0A0D7ASR7"/>
<reference evidence="2 3" key="1">
    <citation type="journal article" date="2015" name="Fungal Genet. Biol.">
        <title>Evolution of novel wood decay mechanisms in Agaricales revealed by the genome sequences of Fistulina hepatica and Cylindrobasidium torrendii.</title>
        <authorList>
            <person name="Floudas D."/>
            <person name="Held B.W."/>
            <person name="Riley R."/>
            <person name="Nagy L.G."/>
            <person name="Koehler G."/>
            <person name="Ransdell A.S."/>
            <person name="Younus H."/>
            <person name="Chow J."/>
            <person name="Chiniquy J."/>
            <person name="Lipzen A."/>
            <person name="Tritt A."/>
            <person name="Sun H."/>
            <person name="Haridas S."/>
            <person name="LaButti K."/>
            <person name="Ohm R.A."/>
            <person name="Kues U."/>
            <person name="Blanchette R.A."/>
            <person name="Grigoriev I.V."/>
            <person name="Minto R.E."/>
            <person name="Hibbett D.S."/>
        </authorList>
    </citation>
    <scope>NUCLEOTIDE SEQUENCE [LARGE SCALE GENOMIC DNA]</scope>
    <source>
        <strain evidence="2 3">FP15055 ss-10</strain>
    </source>
</reference>
<protein>
    <submittedName>
        <fullName evidence="2">Uncharacterized protein</fullName>
    </submittedName>
</protein>
<name>A0A0D7ASR7_9AGAR</name>
<accession>A0A0D7ASR7</accession>
<dbReference type="EMBL" id="KN881078">
    <property type="protein sequence ID" value="KIY61060.1"/>
    <property type="molecule type" value="Genomic_DNA"/>
</dbReference>
<evidence type="ECO:0000313" key="2">
    <source>
        <dbReference type="EMBL" id="KIY61060.1"/>
    </source>
</evidence>
<feature type="region of interest" description="Disordered" evidence="1">
    <location>
        <begin position="79"/>
        <end position="98"/>
    </location>
</feature>